<dbReference type="Proteomes" id="UP000253314">
    <property type="component" value="Unassembled WGS sequence"/>
</dbReference>
<keyword evidence="5" id="KW-0804">Transcription</keyword>
<accession>A0A366XWU5</accession>
<evidence type="ECO:0000256" key="3">
    <source>
        <dbReference type="ARBA" id="ARBA00023015"/>
    </source>
</evidence>
<dbReference type="SUPFAM" id="SSF53822">
    <property type="entry name" value="Periplasmic binding protein-like I"/>
    <property type="match status" value="1"/>
</dbReference>
<dbReference type="FunFam" id="1.10.260.40:FF:000002">
    <property type="entry name" value="HTH-type transcriptional repressor PurR"/>
    <property type="match status" value="1"/>
</dbReference>
<dbReference type="InterPro" id="IPR010982">
    <property type="entry name" value="Lambda_DNA-bd_dom_sf"/>
</dbReference>
<evidence type="ECO:0000256" key="4">
    <source>
        <dbReference type="ARBA" id="ARBA00023125"/>
    </source>
</evidence>
<keyword evidence="3" id="KW-0805">Transcription regulation</keyword>
<dbReference type="AlphaFoldDB" id="A0A366XWU5"/>
<organism evidence="7 8">
    <name type="scientific">Bacillus taeanensis</name>
    <dbReference type="NCBI Taxonomy" id="273032"/>
    <lineage>
        <taxon>Bacteria</taxon>
        <taxon>Bacillati</taxon>
        <taxon>Bacillota</taxon>
        <taxon>Bacilli</taxon>
        <taxon>Bacillales</taxon>
        <taxon>Bacillaceae</taxon>
        <taxon>Bacillus</taxon>
    </lineage>
</organism>
<dbReference type="PANTHER" id="PTHR30146:SF148">
    <property type="entry name" value="HTH-TYPE TRANSCRIPTIONAL REPRESSOR PURR-RELATED"/>
    <property type="match status" value="1"/>
</dbReference>
<dbReference type="Pfam" id="PF00532">
    <property type="entry name" value="Peripla_BP_1"/>
    <property type="match status" value="1"/>
</dbReference>
<feature type="domain" description="HTH lacI-type" evidence="6">
    <location>
        <begin position="1"/>
        <end position="53"/>
    </location>
</feature>
<dbReference type="CDD" id="cd06267">
    <property type="entry name" value="PBP1_LacI_sugar_binding-like"/>
    <property type="match status" value="1"/>
</dbReference>
<comment type="caution">
    <text evidence="7">The sequence shown here is derived from an EMBL/GenBank/DDBJ whole genome shotgun (WGS) entry which is preliminary data.</text>
</comment>
<dbReference type="InterPro" id="IPR028082">
    <property type="entry name" value="Peripla_BP_I"/>
</dbReference>
<protein>
    <recommendedName>
        <fullName evidence="1">Catabolite control protein A</fullName>
    </recommendedName>
</protein>
<proteinExistence type="predicted"/>
<dbReference type="EMBL" id="QOCW01000003">
    <property type="protein sequence ID" value="RBW70860.1"/>
    <property type="molecule type" value="Genomic_DNA"/>
</dbReference>
<reference evidence="7 8" key="1">
    <citation type="submission" date="2018-07" db="EMBL/GenBank/DDBJ databases">
        <title>Lottiidibacillus patelloidae gen. nov., sp. nov., isolated from the intestinal tract of a marine limpet and the reclassification of B. taeanensis BH030017T, B. algicola KMM 3737T and B. hwajinpoensis SW-72T as genus Lottiidibacillus.</title>
        <authorList>
            <person name="Liu R."/>
            <person name="Huang Z."/>
        </authorList>
    </citation>
    <scope>NUCLEOTIDE SEQUENCE [LARGE SCALE GENOMIC DNA]</scope>
    <source>
        <strain evidence="7 8">BH030017</strain>
    </source>
</reference>
<dbReference type="GO" id="GO:0003700">
    <property type="term" value="F:DNA-binding transcription factor activity"/>
    <property type="evidence" value="ECO:0007669"/>
    <property type="project" value="TreeGrafter"/>
</dbReference>
<dbReference type="SUPFAM" id="SSF47413">
    <property type="entry name" value="lambda repressor-like DNA-binding domains"/>
    <property type="match status" value="1"/>
</dbReference>
<dbReference type="GO" id="GO:0000976">
    <property type="term" value="F:transcription cis-regulatory region binding"/>
    <property type="evidence" value="ECO:0007669"/>
    <property type="project" value="TreeGrafter"/>
</dbReference>
<evidence type="ECO:0000256" key="2">
    <source>
        <dbReference type="ARBA" id="ARBA00022491"/>
    </source>
</evidence>
<dbReference type="SMART" id="SM00354">
    <property type="entry name" value="HTH_LACI"/>
    <property type="match status" value="1"/>
</dbReference>
<name>A0A366XWU5_9BACI</name>
<dbReference type="Gene3D" id="3.40.50.2300">
    <property type="match status" value="2"/>
</dbReference>
<evidence type="ECO:0000259" key="6">
    <source>
        <dbReference type="PROSITE" id="PS50932"/>
    </source>
</evidence>
<keyword evidence="8" id="KW-1185">Reference proteome</keyword>
<dbReference type="OrthoDB" id="9796186at2"/>
<evidence type="ECO:0000256" key="1">
    <source>
        <dbReference type="ARBA" id="ARBA00019435"/>
    </source>
</evidence>
<sequence>MKDVAEKAGVSTATVSHVINQTRYVAEETKVKVLQAMKELDYRPNSVARSLRSAKSKTVGLLVPVMGTDTSSFFFMSIAQGIESKLREYGYNLILSNSNEQFENEQEQIKAFNAQLIDGLIMAPTGNNHAYLDETLSGTYPVVFIDRKPKGYKGDCVLVDNFTGTYEAVEMLIKKGHKQIGFISGTLGLSTSDERLEGYKKALIDNDILVQQSFIKVGDASFEIGYQLAKRLMEEEITALLVSNNVMTMGAMAYLQEKQTNIPEELAVIGYDDYDWAKITTPPLTVIKQPAYELGEKAAEALIDRINNPNQSYRENRLSTELVIRKSI</sequence>
<dbReference type="Pfam" id="PF00356">
    <property type="entry name" value="LacI"/>
    <property type="match status" value="1"/>
</dbReference>
<dbReference type="PANTHER" id="PTHR30146">
    <property type="entry name" value="LACI-RELATED TRANSCRIPTIONAL REPRESSOR"/>
    <property type="match status" value="1"/>
</dbReference>
<keyword evidence="4" id="KW-0238">DNA-binding</keyword>
<evidence type="ECO:0000313" key="8">
    <source>
        <dbReference type="Proteomes" id="UP000253314"/>
    </source>
</evidence>
<dbReference type="InterPro" id="IPR001761">
    <property type="entry name" value="Peripla_BP/Lac1_sug-bd_dom"/>
</dbReference>
<keyword evidence="2" id="KW-0678">Repressor</keyword>
<dbReference type="Gene3D" id="1.10.260.40">
    <property type="entry name" value="lambda repressor-like DNA-binding domains"/>
    <property type="match status" value="1"/>
</dbReference>
<dbReference type="PROSITE" id="PS00356">
    <property type="entry name" value="HTH_LACI_1"/>
    <property type="match status" value="1"/>
</dbReference>
<dbReference type="InterPro" id="IPR000843">
    <property type="entry name" value="HTH_LacI"/>
</dbReference>
<evidence type="ECO:0000256" key="5">
    <source>
        <dbReference type="ARBA" id="ARBA00023163"/>
    </source>
</evidence>
<dbReference type="PROSITE" id="PS50932">
    <property type="entry name" value="HTH_LACI_2"/>
    <property type="match status" value="1"/>
</dbReference>
<dbReference type="CDD" id="cd01392">
    <property type="entry name" value="HTH_LacI"/>
    <property type="match status" value="1"/>
</dbReference>
<gene>
    <name evidence="7" type="ORF">DS031_04630</name>
</gene>
<evidence type="ECO:0000313" key="7">
    <source>
        <dbReference type="EMBL" id="RBW70860.1"/>
    </source>
</evidence>